<evidence type="ECO:0000313" key="4">
    <source>
        <dbReference type="EMBL" id="PWA91351.1"/>
    </source>
</evidence>
<dbReference type="SUPFAM" id="SSF46565">
    <property type="entry name" value="Chaperone J-domain"/>
    <property type="match status" value="1"/>
</dbReference>
<sequence>MTGDEDTPPPPPSTTSADKLIPFNITNKVPVKLDLEKHNYNSWSSFFKIHLGSLGLKSHVETEASSSTINPEWCKLDGLIKMWILGSLCDSLQEQVVSTPGNAKALWDHLKDLFHDNKDARAINLDNELRSIKIGTLSINEYCTKIKAMADRLRNFGSVVSEKNLVIYAVNGLDSRFATIVKIIRHREPLPTFETARNMLLLEESTLNDQAGTTTTFESSSSSPTVLMATNNSANKGTPNTSSNESSSLPQLFNHFNKGTCKFGERCKFIHDHRNRVGLNFKPNSNNTPNSTRQPGNLFHNTHASWAFPGAHQARLAQQQTQHHLINRTTQQQPTPHAYAAPLYYPVTSAHYQPVAQQTTQQAIPSAQYPQPLNSPGLLGPAPALYPSQPTSLPSAFKNISDSDRTVEYNNSTNQDSDFNLDDAVEFATRSPKVRKDLDVDNSDENFNIDNDIKGYHVISEFDDEEMKLPTSNGPIENFVEKIQRSFNNINLEMASISPSLKEGLPRFPLCDSLKKLLEEFKNGISSNAFMEEDDGCDDVDGLAENYTSKNSDESENHQMDEEQTDGEQDSAMTECEEEVRVGDSIGDFCDDVDDFAENYTSKNSDKSQPEANSPEKINAESQDRTQDESTNEVEKPIEDKSKERQNNSSTGFEKKNVEKSDDDDEKDEDEETRFEKKNDDDDLGFENSDDDDLGFEKKNENENKNSDADGFKNVSKEEINENEKNNESQSTEEVFETGHGSPSKDEEIKAKEDKELDRIRDDNDSFENKLKMDKLSQNVDLLERILSDINSEITICSSKIPDNPRLKEIKAKFNNCIRNEYLSGQDTMNKEEFENDETMGFERESQELNEEKVEDEETRFEKKNDDDDLGFENSDDDGLGFEKKNENENKNSDADGFKNVSKEEVNENEKNNESQSTKEVFETGHGSQSKDEEIKAKEDKELDRIQKRKQSENELDRRQKQRVEEIRKNEKKIKKAYKQALLTFHPDRVPKDDLHKQVEAEEIFKIIQRKKDRKEPNIIII</sequence>
<dbReference type="Gene3D" id="1.10.287.110">
    <property type="entry name" value="DnaJ domain"/>
    <property type="match status" value="1"/>
</dbReference>
<feature type="compositionally biased region" description="Basic and acidic residues" evidence="2">
    <location>
        <begin position="551"/>
        <end position="561"/>
    </location>
</feature>
<dbReference type="GO" id="GO:0008270">
    <property type="term" value="F:zinc ion binding"/>
    <property type="evidence" value="ECO:0007669"/>
    <property type="project" value="UniProtKB-KW"/>
</dbReference>
<accession>A0A2U1Q005</accession>
<feature type="compositionally biased region" description="Low complexity" evidence="2">
    <location>
        <begin position="372"/>
        <end position="388"/>
    </location>
</feature>
<feature type="compositionally biased region" description="Low complexity" evidence="2">
    <location>
        <begin position="213"/>
        <end position="225"/>
    </location>
</feature>
<name>A0A2U1Q005_ARTAN</name>
<keyword evidence="1" id="KW-0863">Zinc-finger</keyword>
<feature type="domain" description="C3H1-type" evidence="3">
    <location>
        <begin position="247"/>
        <end position="274"/>
    </location>
</feature>
<dbReference type="OrthoDB" id="1729427at2759"/>
<dbReference type="AlphaFoldDB" id="A0A2U1Q005"/>
<feature type="compositionally biased region" description="Polar residues" evidence="2">
    <location>
        <begin position="356"/>
        <end position="371"/>
    </location>
</feature>
<evidence type="ECO:0000256" key="1">
    <source>
        <dbReference type="PROSITE-ProRule" id="PRU00723"/>
    </source>
</evidence>
<keyword evidence="4" id="KW-0808">Transferase</keyword>
<keyword evidence="4" id="KW-0418">Kinase</keyword>
<feature type="compositionally biased region" description="Basic and acidic residues" evidence="2">
    <location>
        <begin position="618"/>
        <end position="646"/>
    </location>
</feature>
<feature type="compositionally biased region" description="Basic and acidic residues" evidence="2">
    <location>
        <begin position="929"/>
        <end position="968"/>
    </location>
</feature>
<dbReference type="Pfam" id="PF14223">
    <property type="entry name" value="Retrotran_gag_2"/>
    <property type="match status" value="1"/>
</dbReference>
<evidence type="ECO:0000259" key="3">
    <source>
        <dbReference type="PROSITE" id="PS50103"/>
    </source>
</evidence>
<feature type="compositionally biased region" description="Acidic residues" evidence="2">
    <location>
        <begin position="661"/>
        <end position="673"/>
    </location>
</feature>
<feature type="compositionally biased region" description="Acidic residues" evidence="2">
    <location>
        <begin position="867"/>
        <end position="880"/>
    </location>
</feature>
<feature type="compositionally biased region" description="Acidic residues" evidence="2">
    <location>
        <begin position="531"/>
        <end position="542"/>
    </location>
</feature>
<dbReference type="GO" id="GO:0016301">
    <property type="term" value="F:kinase activity"/>
    <property type="evidence" value="ECO:0007669"/>
    <property type="project" value="UniProtKB-KW"/>
</dbReference>
<keyword evidence="1" id="KW-0479">Metal-binding</keyword>
<dbReference type="PROSITE" id="PS50103">
    <property type="entry name" value="ZF_C3H1"/>
    <property type="match status" value="1"/>
</dbReference>
<keyword evidence="5" id="KW-1185">Reference proteome</keyword>
<organism evidence="4 5">
    <name type="scientific">Artemisia annua</name>
    <name type="common">Sweet wormwood</name>
    <dbReference type="NCBI Taxonomy" id="35608"/>
    <lineage>
        <taxon>Eukaryota</taxon>
        <taxon>Viridiplantae</taxon>
        <taxon>Streptophyta</taxon>
        <taxon>Embryophyta</taxon>
        <taxon>Tracheophyta</taxon>
        <taxon>Spermatophyta</taxon>
        <taxon>Magnoliopsida</taxon>
        <taxon>eudicotyledons</taxon>
        <taxon>Gunneridae</taxon>
        <taxon>Pentapetalae</taxon>
        <taxon>asterids</taxon>
        <taxon>campanulids</taxon>
        <taxon>Asterales</taxon>
        <taxon>Asteraceae</taxon>
        <taxon>Asteroideae</taxon>
        <taxon>Anthemideae</taxon>
        <taxon>Artemisiinae</taxon>
        <taxon>Artemisia</taxon>
    </lineage>
</organism>
<dbReference type="InterPro" id="IPR036869">
    <property type="entry name" value="J_dom_sf"/>
</dbReference>
<feature type="zinc finger region" description="C3H1-type" evidence="1">
    <location>
        <begin position="247"/>
        <end position="274"/>
    </location>
</feature>
<evidence type="ECO:0000313" key="5">
    <source>
        <dbReference type="Proteomes" id="UP000245207"/>
    </source>
</evidence>
<feature type="region of interest" description="Disordered" evidence="2">
    <location>
        <begin position="529"/>
        <end position="757"/>
    </location>
</feature>
<dbReference type="Proteomes" id="UP000245207">
    <property type="component" value="Unassembled WGS sequence"/>
</dbReference>
<dbReference type="CDD" id="cd06257">
    <property type="entry name" value="DnaJ"/>
    <property type="match status" value="1"/>
</dbReference>
<protein>
    <submittedName>
        <fullName evidence="4">Hybrid signal transduction histidine kinase M</fullName>
    </submittedName>
</protein>
<feature type="compositionally biased region" description="Basic and acidic residues" evidence="2">
    <location>
        <begin position="881"/>
        <end position="913"/>
    </location>
</feature>
<dbReference type="InterPro" id="IPR001623">
    <property type="entry name" value="DnaJ_domain"/>
</dbReference>
<feature type="region of interest" description="Disordered" evidence="2">
    <location>
        <begin position="211"/>
        <end position="251"/>
    </location>
</feature>
<feature type="compositionally biased region" description="Basic and acidic residues" evidence="2">
    <location>
        <begin position="743"/>
        <end position="757"/>
    </location>
</feature>
<dbReference type="InterPro" id="IPR000571">
    <property type="entry name" value="Znf_CCCH"/>
</dbReference>
<feature type="compositionally biased region" description="Polar residues" evidence="2">
    <location>
        <begin position="228"/>
        <end position="251"/>
    </location>
</feature>
<feature type="region of interest" description="Disordered" evidence="2">
    <location>
        <begin position="356"/>
        <end position="395"/>
    </location>
</feature>
<dbReference type="PANTHER" id="PTHR47481:SF41">
    <property type="entry name" value="COPIA-LIKE POLYPROTEIN_RETROTRANSPOSON"/>
    <property type="match status" value="1"/>
</dbReference>
<feature type="region of interest" description="Disordered" evidence="2">
    <location>
        <begin position="280"/>
        <end position="303"/>
    </location>
</feature>
<feature type="compositionally biased region" description="Acidic residues" evidence="2">
    <location>
        <begin position="681"/>
        <end position="694"/>
    </location>
</feature>
<reference evidence="4 5" key="1">
    <citation type="journal article" date="2018" name="Mol. Plant">
        <title>The genome of Artemisia annua provides insight into the evolution of Asteraceae family and artemisinin biosynthesis.</title>
        <authorList>
            <person name="Shen Q."/>
            <person name="Zhang L."/>
            <person name="Liao Z."/>
            <person name="Wang S."/>
            <person name="Yan T."/>
            <person name="Shi P."/>
            <person name="Liu M."/>
            <person name="Fu X."/>
            <person name="Pan Q."/>
            <person name="Wang Y."/>
            <person name="Lv Z."/>
            <person name="Lu X."/>
            <person name="Zhang F."/>
            <person name="Jiang W."/>
            <person name="Ma Y."/>
            <person name="Chen M."/>
            <person name="Hao X."/>
            <person name="Li L."/>
            <person name="Tang Y."/>
            <person name="Lv G."/>
            <person name="Zhou Y."/>
            <person name="Sun X."/>
            <person name="Brodelius P.E."/>
            <person name="Rose J.K.C."/>
            <person name="Tang K."/>
        </authorList>
    </citation>
    <scope>NUCLEOTIDE SEQUENCE [LARGE SCALE GENOMIC DNA]</scope>
    <source>
        <strain evidence="5">cv. Huhao1</strain>
        <tissue evidence="4">Leaf</tissue>
    </source>
</reference>
<feature type="compositionally biased region" description="Basic and acidic residues" evidence="2">
    <location>
        <begin position="695"/>
        <end position="727"/>
    </location>
</feature>
<proteinExistence type="predicted"/>
<evidence type="ECO:0000256" key="2">
    <source>
        <dbReference type="SAM" id="MobiDB-lite"/>
    </source>
</evidence>
<keyword evidence="1" id="KW-0862">Zinc</keyword>
<dbReference type="PANTHER" id="PTHR47481">
    <property type="match status" value="1"/>
</dbReference>
<feature type="compositionally biased region" description="Basic and acidic residues" evidence="2">
    <location>
        <begin position="841"/>
        <end position="852"/>
    </location>
</feature>
<gene>
    <name evidence="4" type="ORF">CTI12_AA085170</name>
</gene>
<comment type="caution">
    <text evidence="4">The sequence shown here is derived from an EMBL/GenBank/DDBJ whole genome shotgun (WGS) entry which is preliminary data.</text>
</comment>
<dbReference type="Pfam" id="PF00642">
    <property type="entry name" value="zf-CCCH"/>
    <property type="match status" value="1"/>
</dbReference>
<dbReference type="EMBL" id="PKPP01000551">
    <property type="protein sequence ID" value="PWA91351.1"/>
    <property type="molecule type" value="Genomic_DNA"/>
</dbReference>
<feature type="compositionally biased region" description="Polar residues" evidence="2">
    <location>
        <begin position="282"/>
        <end position="303"/>
    </location>
</feature>
<feature type="region of interest" description="Disordered" evidence="2">
    <location>
        <begin position="823"/>
        <end position="968"/>
    </location>
</feature>